<dbReference type="InterPro" id="IPR036291">
    <property type="entry name" value="NAD(P)-bd_dom_sf"/>
</dbReference>
<evidence type="ECO:0000313" key="3">
    <source>
        <dbReference type="Proteomes" id="UP000664203"/>
    </source>
</evidence>
<dbReference type="InterPro" id="IPR016040">
    <property type="entry name" value="NAD(P)-bd_dom"/>
</dbReference>
<name>A0A8H3FDM3_9LECA</name>
<dbReference type="Pfam" id="PF13460">
    <property type="entry name" value="NAD_binding_10"/>
    <property type="match status" value="1"/>
</dbReference>
<proteinExistence type="predicted"/>
<sequence length="262" mass="28257">MPVLLFGATGKLGSRLLPALLAHKQKVVVYVRDELKLRELIPSTILSQVTVVNGDATDSKSIGNALVQHECDSLINSAGTASLLPWSEPQMQNIIRAVATGAVDASKELNRPIRAWFLGGMSILDFPGMAGTQLLNYLPIFTEHNLTYICLSNLPQKNLQWSMFCPSQMAPASKTVTLLDAPRGNSLNASADVPPGFQTSYLHNIPYLGPFLGIVGNAYKYGTILEDCADFLAADLENKDTKFVGHRVGVIDAGSEAKGKTE</sequence>
<accession>A0A8H3FDM3</accession>
<reference evidence="2" key="1">
    <citation type="submission" date="2021-03" db="EMBL/GenBank/DDBJ databases">
        <authorList>
            <person name="Tagirdzhanova G."/>
        </authorList>
    </citation>
    <scope>NUCLEOTIDE SEQUENCE</scope>
</reference>
<dbReference type="PANTHER" id="PTHR43355">
    <property type="entry name" value="FLAVIN REDUCTASE (NADPH)"/>
    <property type="match status" value="1"/>
</dbReference>
<evidence type="ECO:0000259" key="1">
    <source>
        <dbReference type="Pfam" id="PF13460"/>
    </source>
</evidence>
<dbReference type="OrthoDB" id="10254221at2759"/>
<dbReference type="InterPro" id="IPR051606">
    <property type="entry name" value="Polyketide_Oxido-like"/>
</dbReference>
<dbReference type="GO" id="GO:0016646">
    <property type="term" value="F:oxidoreductase activity, acting on the CH-NH group of donors, NAD or NADP as acceptor"/>
    <property type="evidence" value="ECO:0007669"/>
    <property type="project" value="TreeGrafter"/>
</dbReference>
<comment type="caution">
    <text evidence="2">The sequence shown here is derived from an EMBL/GenBank/DDBJ whole genome shotgun (WGS) entry which is preliminary data.</text>
</comment>
<gene>
    <name evidence="2" type="ORF">ALECFALPRED_000895</name>
</gene>
<dbReference type="PANTHER" id="PTHR43355:SF7">
    <property type="entry name" value="NAD(P)-BINDING DOMAIN-CONTAINING PROTEIN"/>
    <property type="match status" value="1"/>
</dbReference>
<organism evidence="2 3">
    <name type="scientific">Alectoria fallacina</name>
    <dbReference type="NCBI Taxonomy" id="1903189"/>
    <lineage>
        <taxon>Eukaryota</taxon>
        <taxon>Fungi</taxon>
        <taxon>Dikarya</taxon>
        <taxon>Ascomycota</taxon>
        <taxon>Pezizomycotina</taxon>
        <taxon>Lecanoromycetes</taxon>
        <taxon>OSLEUM clade</taxon>
        <taxon>Lecanoromycetidae</taxon>
        <taxon>Lecanorales</taxon>
        <taxon>Lecanorineae</taxon>
        <taxon>Parmeliaceae</taxon>
        <taxon>Alectoria</taxon>
    </lineage>
</organism>
<evidence type="ECO:0000313" key="2">
    <source>
        <dbReference type="EMBL" id="CAF9918921.1"/>
    </source>
</evidence>
<dbReference type="SUPFAM" id="SSF51735">
    <property type="entry name" value="NAD(P)-binding Rossmann-fold domains"/>
    <property type="match status" value="1"/>
</dbReference>
<dbReference type="EMBL" id="CAJPDR010000116">
    <property type="protein sequence ID" value="CAF9918921.1"/>
    <property type="molecule type" value="Genomic_DNA"/>
</dbReference>
<dbReference type="Gene3D" id="3.40.50.720">
    <property type="entry name" value="NAD(P)-binding Rossmann-like Domain"/>
    <property type="match status" value="1"/>
</dbReference>
<protein>
    <recommendedName>
        <fullName evidence="1">NAD(P)-binding domain-containing protein</fullName>
    </recommendedName>
</protein>
<dbReference type="Proteomes" id="UP000664203">
    <property type="component" value="Unassembled WGS sequence"/>
</dbReference>
<keyword evidence="3" id="KW-1185">Reference proteome</keyword>
<dbReference type="AlphaFoldDB" id="A0A8H3FDM3"/>
<feature type="domain" description="NAD(P)-binding" evidence="1">
    <location>
        <begin position="7"/>
        <end position="100"/>
    </location>
</feature>